<dbReference type="NCBIfam" id="TIGR02008">
    <property type="entry name" value="fdx_plant"/>
    <property type="match status" value="1"/>
</dbReference>
<evidence type="ECO:0000256" key="8">
    <source>
        <dbReference type="RuleBase" id="RU364001"/>
    </source>
</evidence>
<keyword evidence="6 8" id="KW-0408">Iron</keyword>
<dbReference type="PANTHER" id="PTHR43112">
    <property type="entry name" value="FERREDOXIN"/>
    <property type="match status" value="1"/>
</dbReference>
<dbReference type="InterPro" id="IPR036010">
    <property type="entry name" value="2Fe-2S_ferredoxin-like_sf"/>
</dbReference>
<keyword evidence="7 8" id="KW-0411">Iron-sulfur</keyword>
<evidence type="ECO:0000256" key="4">
    <source>
        <dbReference type="ARBA" id="ARBA00022723"/>
    </source>
</evidence>
<dbReference type="CDD" id="cd00207">
    <property type="entry name" value="fer2"/>
    <property type="match status" value="1"/>
</dbReference>
<keyword evidence="3 8" id="KW-0001">2Fe-2S</keyword>
<comment type="cofactor">
    <cofactor evidence="8">
        <name>[2Fe-2S] cluster</name>
        <dbReference type="ChEBI" id="CHEBI:190135"/>
    </cofactor>
    <text evidence="8">Binds 1 [2Fe-2S] cluster.</text>
</comment>
<feature type="non-terminal residue" evidence="10">
    <location>
        <position position="304"/>
    </location>
</feature>
<keyword evidence="2 8" id="KW-0813">Transport</keyword>
<evidence type="ECO:0000259" key="9">
    <source>
        <dbReference type="PROSITE" id="PS51085"/>
    </source>
</evidence>
<protein>
    <recommendedName>
        <fullName evidence="8">Ferredoxin</fullName>
    </recommendedName>
</protein>
<dbReference type="GO" id="GO:0046872">
    <property type="term" value="F:metal ion binding"/>
    <property type="evidence" value="ECO:0007669"/>
    <property type="project" value="UniProtKB-KW"/>
</dbReference>
<accession>A0A7J6SDJ6</accession>
<dbReference type="InterPro" id="IPR010241">
    <property type="entry name" value="Fd_pln"/>
</dbReference>
<dbReference type="GO" id="GO:0051537">
    <property type="term" value="F:2 iron, 2 sulfur cluster binding"/>
    <property type="evidence" value="ECO:0007669"/>
    <property type="project" value="UniProtKB-KW"/>
</dbReference>
<keyword evidence="11" id="KW-1185">Reference proteome</keyword>
<reference evidence="10 11" key="1">
    <citation type="submission" date="2020-04" db="EMBL/GenBank/DDBJ databases">
        <title>Perkinsus olseni comparative genomics.</title>
        <authorList>
            <person name="Bogema D.R."/>
        </authorList>
    </citation>
    <scope>NUCLEOTIDE SEQUENCE [LARGE SCALE GENOMIC DNA]</scope>
    <source>
        <strain evidence="10 11">ATCC PRA-207</strain>
    </source>
</reference>
<gene>
    <name evidence="10" type="ORF">FOZ63_006841</name>
</gene>
<comment type="caution">
    <text evidence="10">The sequence shown here is derived from an EMBL/GenBank/DDBJ whole genome shotgun (WGS) entry which is preliminary data.</text>
</comment>
<evidence type="ECO:0000256" key="3">
    <source>
        <dbReference type="ARBA" id="ARBA00022714"/>
    </source>
</evidence>
<evidence type="ECO:0000256" key="1">
    <source>
        <dbReference type="ARBA" id="ARBA00007874"/>
    </source>
</evidence>
<dbReference type="InterPro" id="IPR001041">
    <property type="entry name" value="2Fe-2S_ferredoxin-type"/>
</dbReference>
<evidence type="ECO:0000256" key="6">
    <source>
        <dbReference type="ARBA" id="ARBA00023004"/>
    </source>
</evidence>
<sequence>LSSPSQAVFRSCRPSALGVAPGADPVPSMFGHRRVGAGYKITMQTPDGDKVFDCDEDTYILDAAEEAGIFDLPYSCRAGACAACAGQVLEGSVDQEDQAFLEQDQMDKGYCLTCVAYPQSDSGDLEGVSNTKDGKESDSLVGQRTEEALRVLSSFILGAQELGEMENLPAPTLEILFASLNDFSGTIKEYPEAAQVLRRALGKADDETLDVAIRRCIEALEEISRAGGKVYEVEDMERIGGFGTLLAVLACSKQGPISIDIVNRALMAIVGVMTSDGVVEHSEEEEDPDVVAWPLQTVDLTGEY</sequence>
<feature type="domain" description="2Fe-2S ferredoxin-type" evidence="9">
    <location>
        <begin position="39"/>
        <end position="131"/>
    </location>
</feature>
<dbReference type="GO" id="GO:0009055">
    <property type="term" value="F:electron transfer activity"/>
    <property type="evidence" value="ECO:0007669"/>
    <property type="project" value="InterPro"/>
</dbReference>
<organism evidence="10 11">
    <name type="scientific">Perkinsus olseni</name>
    <name type="common">Perkinsus atlanticus</name>
    <dbReference type="NCBI Taxonomy" id="32597"/>
    <lineage>
        <taxon>Eukaryota</taxon>
        <taxon>Sar</taxon>
        <taxon>Alveolata</taxon>
        <taxon>Perkinsozoa</taxon>
        <taxon>Perkinsea</taxon>
        <taxon>Perkinsida</taxon>
        <taxon>Perkinsidae</taxon>
        <taxon>Perkinsus</taxon>
    </lineage>
</organism>
<evidence type="ECO:0000313" key="11">
    <source>
        <dbReference type="Proteomes" id="UP000553632"/>
    </source>
</evidence>
<evidence type="ECO:0000313" key="10">
    <source>
        <dbReference type="EMBL" id="KAF4730725.1"/>
    </source>
</evidence>
<dbReference type="SUPFAM" id="SSF54292">
    <property type="entry name" value="2Fe-2S ferredoxin-like"/>
    <property type="match status" value="1"/>
</dbReference>
<dbReference type="Proteomes" id="UP000553632">
    <property type="component" value="Unassembled WGS sequence"/>
</dbReference>
<dbReference type="Gene3D" id="3.10.20.30">
    <property type="match status" value="1"/>
</dbReference>
<feature type="non-terminal residue" evidence="10">
    <location>
        <position position="1"/>
    </location>
</feature>
<dbReference type="AlphaFoldDB" id="A0A7J6SDJ6"/>
<dbReference type="Pfam" id="PF00111">
    <property type="entry name" value="Fer2"/>
    <property type="match status" value="1"/>
</dbReference>
<comment type="similarity">
    <text evidence="1 8">Belongs to the 2Fe2S plant-type ferredoxin family.</text>
</comment>
<dbReference type="PANTHER" id="PTHR43112:SF30">
    <property type="entry name" value="FERREDOXIN-3, CHLOROPLASTIC"/>
    <property type="match status" value="1"/>
</dbReference>
<dbReference type="GO" id="GO:0022900">
    <property type="term" value="P:electron transport chain"/>
    <property type="evidence" value="ECO:0007669"/>
    <property type="project" value="InterPro"/>
</dbReference>
<dbReference type="InterPro" id="IPR012675">
    <property type="entry name" value="Beta-grasp_dom_sf"/>
</dbReference>
<dbReference type="PROSITE" id="PS51085">
    <property type="entry name" value="2FE2S_FER_2"/>
    <property type="match status" value="1"/>
</dbReference>
<dbReference type="InterPro" id="IPR006058">
    <property type="entry name" value="2Fe2S_fd_BS"/>
</dbReference>
<evidence type="ECO:0000256" key="2">
    <source>
        <dbReference type="ARBA" id="ARBA00022448"/>
    </source>
</evidence>
<evidence type="ECO:0000256" key="7">
    <source>
        <dbReference type="ARBA" id="ARBA00023014"/>
    </source>
</evidence>
<keyword evidence="5 8" id="KW-0249">Electron transport</keyword>
<name>A0A7J6SDJ6_PEROL</name>
<dbReference type="PROSITE" id="PS00197">
    <property type="entry name" value="2FE2S_FER_1"/>
    <property type="match status" value="1"/>
</dbReference>
<proteinExistence type="inferred from homology"/>
<evidence type="ECO:0000256" key="5">
    <source>
        <dbReference type="ARBA" id="ARBA00022982"/>
    </source>
</evidence>
<comment type="function">
    <text evidence="8">Ferredoxins are iron-sulfur proteins that transfer electrons in a wide variety of metabolic reactions.</text>
</comment>
<keyword evidence="4 8" id="KW-0479">Metal-binding</keyword>
<dbReference type="EMBL" id="JABANO010019109">
    <property type="protein sequence ID" value="KAF4730725.1"/>
    <property type="molecule type" value="Genomic_DNA"/>
</dbReference>